<keyword evidence="1 2" id="KW-0732">Signal</keyword>
<dbReference type="PANTHER" id="PTHR35936">
    <property type="entry name" value="MEMBRANE-BOUND LYTIC MUREIN TRANSGLYCOSYLASE F"/>
    <property type="match status" value="1"/>
</dbReference>
<feature type="domain" description="Solute-binding protein family 3/N-terminal" evidence="3">
    <location>
        <begin position="35"/>
        <end position="259"/>
    </location>
</feature>
<comment type="caution">
    <text evidence="4">The sequence shown here is derived from an EMBL/GenBank/DDBJ whole genome shotgun (WGS) entry which is preliminary data.</text>
</comment>
<dbReference type="SUPFAM" id="SSF53850">
    <property type="entry name" value="Periplasmic binding protein-like II"/>
    <property type="match status" value="1"/>
</dbReference>
<keyword evidence="5" id="KW-1185">Reference proteome</keyword>
<sequence>MKKTLLPLALMLTVGASAAYAEECQTTVTTITSGKLTVAAYDYPPFTAVAPDGKISGIDPTIIEKAAKENCLEVVALVMDPAATIQSVVSGKADVAIGSWNRTEKRAEVLGISAPTYLDPMGIFSKDGSDTVESLIGKNVGTVQGYQWVPALQALLGDKLKLYPTAVALAQDLEAGRIDVGVDAYNYGVYTQNSAGGYKGITIKLAQPDERVPASVEPAQAGILYTKGNESLGKALDASIEKQREDIVKDLVAAGFDKKVGDVGEPRLMK</sequence>
<evidence type="ECO:0000259" key="3">
    <source>
        <dbReference type="SMART" id="SM00062"/>
    </source>
</evidence>
<proteinExistence type="predicted"/>
<dbReference type="Pfam" id="PF00497">
    <property type="entry name" value="SBP_bac_3"/>
    <property type="match status" value="1"/>
</dbReference>
<dbReference type="Proteomes" id="UP001596042">
    <property type="component" value="Unassembled WGS sequence"/>
</dbReference>
<evidence type="ECO:0000313" key="4">
    <source>
        <dbReference type="EMBL" id="MFC4625226.1"/>
    </source>
</evidence>
<dbReference type="PANTHER" id="PTHR35936:SF17">
    <property type="entry name" value="ARGININE-BINDING EXTRACELLULAR PROTEIN ARTP"/>
    <property type="match status" value="1"/>
</dbReference>
<reference evidence="5" key="1">
    <citation type="journal article" date="2019" name="Int. J. Syst. Evol. Microbiol.">
        <title>The Global Catalogue of Microorganisms (GCM) 10K type strain sequencing project: providing services to taxonomists for standard genome sequencing and annotation.</title>
        <authorList>
            <consortium name="The Broad Institute Genomics Platform"/>
            <consortium name="The Broad Institute Genome Sequencing Center for Infectious Disease"/>
            <person name="Wu L."/>
            <person name="Ma J."/>
        </authorList>
    </citation>
    <scope>NUCLEOTIDE SEQUENCE [LARGE SCALE GENOMIC DNA]</scope>
    <source>
        <strain evidence="5">CGMCC 1.15731</strain>
    </source>
</reference>
<evidence type="ECO:0000313" key="5">
    <source>
        <dbReference type="Proteomes" id="UP001596042"/>
    </source>
</evidence>
<dbReference type="Gene3D" id="3.40.190.10">
    <property type="entry name" value="Periplasmic binding protein-like II"/>
    <property type="match status" value="2"/>
</dbReference>
<feature type="chain" id="PRO_5046280627" evidence="2">
    <location>
        <begin position="22"/>
        <end position="270"/>
    </location>
</feature>
<accession>A0ABV9H4A2</accession>
<feature type="signal peptide" evidence="2">
    <location>
        <begin position="1"/>
        <end position="21"/>
    </location>
</feature>
<organism evidence="4 5">
    <name type="scientific">Daeguia caeni</name>
    <dbReference type="NCBI Taxonomy" id="439612"/>
    <lineage>
        <taxon>Bacteria</taxon>
        <taxon>Pseudomonadati</taxon>
        <taxon>Pseudomonadota</taxon>
        <taxon>Alphaproteobacteria</taxon>
        <taxon>Hyphomicrobiales</taxon>
        <taxon>Brucellaceae</taxon>
        <taxon>Daeguia</taxon>
    </lineage>
</organism>
<dbReference type="InterPro" id="IPR001638">
    <property type="entry name" value="Solute-binding_3/MltF_N"/>
</dbReference>
<protein>
    <submittedName>
        <fullName evidence="4">Substrate-binding periplasmic protein</fullName>
    </submittedName>
</protein>
<evidence type="ECO:0000256" key="1">
    <source>
        <dbReference type="ARBA" id="ARBA00022729"/>
    </source>
</evidence>
<evidence type="ECO:0000256" key="2">
    <source>
        <dbReference type="SAM" id="SignalP"/>
    </source>
</evidence>
<dbReference type="SMART" id="SM00062">
    <property type="entry name" value="PBPb"/>
    <property type="match status" value="1"/>
</dbReference>
<gene>
    <name evidence="4" type="ORF">ACFO1V_08325</name>
</gene>
<dbReference type="EMBL" id="JBHSEL010000053">
    <property type="protein sequence ID" value="MFC4625226.1"/>
    <property type="molecule type" value="Genomic_DNA"/>
</dbReference>
<dbReference type="RefSeq" id="WP_374829512.1">
    <property type="nucleotide sequence ID" value="NZ_JBHEEZ010000001.1"/>
</dbReference>
<name>A0ABV9H4A2_9HYPH</name>